<reference evidence="5" key="2">
    <citation type="submission" date="2015-01" db="EMBL/GenBank/DDBJ databases">
        <title>Evolutionary Origins and Diversification of the Mycorrhizal Mutualists.</title>
        <authorList>
            <consortium name="DOE Joint Genome Institute"/>
            <consortium name="Mycorrhizal Genomics Consortium"/>
            <person name="Kohler A."/>
            <person name="Kuo A."/>
            <person name="Nagy L.G."/>
            <person name="Floudas D."/>
            <person name="Copeland A."/>
            <person name="Barry K.W."/>
            <person name="Cichocki N."/>
            <person name="Veneault-Fourrey C."/>
            <person name="LaButti K."/>
            <person name="Lindquist E.A."/>
            <person name="Lipzen A."/>
            <person name="Lundell T."/>
            <person name="Morin E."/>
            <person name="Murat C."/>
            <person name="Riley R."/>
            <person name="Ohm R."/>
            <person name="Sun H."/>
            <person name="Tunlid A."/>
            <person name="Henrissat B."/>
            <person name="Grigoriev I.V."/>
            <person name="Hibbett D.S."/>
            <person name="Martin F."/>
        </authorList>
    </citation>
    <scope>NUCLEOTIDE SEQUENCE [LARGE SCALE GENOMIC DNA]</scope>
    <source>
        <strain evidence="5">MUT 4182</strain>
    </source>
</reference>
<evidence type="ECO:0000259" key="3">
    <source>
        <dbReference type="Pfam" id="PF12460"/>
    </source>
</evidence>
<dbReference type="OrthoDB" id="342900at2759"/>
<feature type="domain" description="MMS19 C-terminal" evidence="3">
    <location>
        <begin position="4"/>
        <end position="297"/>
    </location>
</feature>
<gene>
    <name evidence="4" type="ORF">M407DRAFT_180078</name>
</gene>
<dbReference type="GO" id="GO:0005634">
    <property type="term" value="C:nucleus"/>
    <property type="evidence" value="ECO:0007669"/>
    <property type="project" value="UniProtKB-SubCell"/>
</dbReference>
<evidence type="ECO:0000313" key="4">
    <source>
        <dbReference type="EMBL" id="KIO16935.1"/>
    </source>
</evidence>
<keyword evidence="2" id="KW-0227">DNA damage</keyword>
<evidence type="ECO:0000313" key="5">
    <source>
        <dbReference type="Proteomes" id="UP000054248"/>
    </source>
</evidence>
<keyword evidence="5" id="KW-1185">Reference proteome</keyword>
<dbReference type="Gene3D" id="1.25.10.10">
    <property type="entry name" value="Leucine-rich Repeat Variant"/>
    <property type="match status" value="1"/>
</dbReference>
<dbReference type="AlphaFoldDB" id="A0A0C3PQS1"/>
<comment type="function">
    <text evidence="2">Key component of the cytosolic iron-sulfur protein assembly (CIA) complex, a multiprotein complex that mediates the incorporation of iron-sulfur cluster into apoproteins specifically involved in DNA metabolism and genomic integrity. In the CIA complex, MMS19 acts as an adapter between early-acting CIA components and a subset of cellular target iron-sulfur proteins.</text>
</comment>
<evidence type="ECO:0000256" key="2">
    <source>
        <dbReference type="RuleBase" id="RU367072"/>
    </source>
</evidence>
<dbReference type="InterPro" id="IPR016024">
    <property type="entry name" value="ARM-type_fold"/>
</dbReference>
<dbReference type="GO" id="GO:0006281">
    <property type="term" value="P:DNA repair"/>
    <property type="evidence" value="ECO:0007669"/>
    <property type="project" value="UniProtKB-UniRule"/>
</dbReference>
<dbReference type="InterPro" id="IPR024687">
    <property type="entry name" value="MMS19_C"/>
</dbReference>
<dbReference type="SUPFAM" id="SSF48371">
    <property type="entry name" value="ARM repeat"/>
    <property type="match status" value="1"/>
</dbReference>
<dbReference type="STRING" id="1051891.A0A0C3PQS1"/>
<dbReference type="GO" id="GO:0051604">
    <property type="term" value="P:protein maturation"/>
    <property type="evidence" value="ECO:0007669"/>
    <property type="project" value="UniProtKB-UniRule"/>
</dbReference>
<organism evidence="4 5">
    <name type="scientific">Tulasnella calospora MUT 4182</name>
    <dbReference type="NCBI Taxonomy" id="1051891"/>
    <lineage>
        <taxon>Eukaryota</taxon>
        <taxon>Fungi</taxon>
        <taxon>Dikarya</taxon>
        <taxon>Basidiomycota</taxon>
        <taxon>Agaricomycotina</taxon>
        <taxon>Agaricomycetes</taxon>
        <taxon>Cantharellales</taxon>
        <taxon>Tulasnellaceae</taxon>
        <taxon>Tulasnella</taxon>
    </lineage>
</organism>
<dbReference type="PANTHER" id="PTHR12891">
    <property type="entry name" value="DNA REPAIR/TRANSCRIPTION PROTEIN MET18/MMS19"/>
    <property type="match status" value="1"/>
</dbReference>
<sequence>MPAPLQINAPETSRNLVTLFAAPIVGLRKDVILPVDDLPKFLQHILDWGTTENATPIQSTAAFQIVSTVLNKQLESLSAFVETLLPTFWSTEVAPASLDPNKRKRGIEAWTWTAKALLVRNDKRAESFVENLFGLLGDTSVNWDAAKAIGRLAKDEETLSKPNYAVIKLFHAQKYAAKVLPSILTGYKDTSDPVRKTAYLAALTTLVKYLPQSMYMHQMTTLMPLFILGLDLPEVEMRANVIEALVTLASETDASEAGALAEHVSTVINALTKNALPDEMTSTRLRVAALKCLGILPQAVSYERLHPYTSNVLRQLGRALDDRSRPVRKVAVDAREVWFTMKT</sequence>
<proteinExistence type="inferred from homology"/>
<dbReference type="InterPro" id="IPR011989">
    <property type="entry name" value="ARM-like"/>
</dbReference>
<dbReference type="Proteomes" id="UP000054248">
    <property type="component" value="Unassembled WGS sequence"/>
</dbReference>
<reference evidence="4 5" key="1">
    <citation type="submission" date="2014-04" db="EMBL/GenBank/DDBJ databases">
        <authorList>
            <consortium name="DOE Joint Genome Institute"/>
            <person name="Kuo A."/>
            <person name="Girlanda M."/>
            <person name="Perotto S."/>
            <person name="Kohler A."/>
            <person name="Nagy L.G."/>
            <person name="Floudas D."/>
            <person name="Copeland A."/>
            <person name="Barry K.W."/>
            <person name="Cichocki N."/>
            <person name="Veneault-Fourrey C."/>
            <person name="LaButti K."/>
            <person name="Lindquist E.A."/>
            <person name="Lipzen A."/>
            <person name="Lundell T."/>
            <person name="Morin E."/>
            <person name="Murat C."/>
            <person name="Sun H."/>
            <person name="Tunlid A."/>
            <person name="Henrissat B."/>
            <person name="Grigoriev I.V."/>
            <person name="Hibbett D.S."/>
            <person name="Martin F."/>
            <person name="Nordberg H.P."/>
            <person name="Cantor M.N."/>
            <person name="Hua S.X."/>
        </authorList>
    </citation>
    <scope>NUCLEOTIDE SEQUENCE [LARGE SCALE GENOMIC DNA]</scope>
    <source>
        <strain evidence="4 5">MUT 4182</strain>
    </source>
</reference>
<name>A0A0C3PQS1_9AGAM</name>
<accession>A0A0C3PQS1</accession>
<evidence type="ECO:0000256" key="1">
    <source>
        <dbReference type="ARBA" id="ARBA00009340"/>
    </source>
</evidence>
<dbReference type="InterPro" id="IPR039920">
    <property type="entry name" value="MMS19"/>
</dbReference>
<keyword evidence="2" id="KW-0539">Nucleus</keyword>
<comment type="similarity">
    <text evidence="1 2">Belongs to the MET18/MMS19 family.</text>
</comment>
<dbReference type="GO" id="GO:0016226">
    <property type="term" value="P:iron-sulfur cluster assembly"/>
    <property type="evidence" value="ECO:0007669"/>
    <property type="project" value="UniProtKB-UniRule"/>
</dbReference>
<protein>
    <recommendedName>
        <fullName evidence="2">MMS19 nucleotide excision repair protein</fullName>
    </recommendedName>
</protein>
<dbReference type="EMBL" id="KN823457">
    <property type="protein sequence ID" value="KIO16935.1"/>
    <property type="molecule type" value="Genomic_DNA"/>
</dbReference>
<keyword evidence="2" id="KW-0234">DNA repair</keyword>
<dbReference type="GO" id="GO:0097361">
    <property type="term" value="C:cytosolic [4Fe-4S] assembly targeting complex"/>
    <property type="evidence" value="ECO:0007669"/>
    <property type="project" value="UniProtKB-UniRule"/>
</dbReference>
<dbReference type="Pfam" id="PF12460">
    <property type="entry name" value="MMS19_C"/>
    <property type="match status" value="1"/>
</dbReference>
<dbReference type="HOGENOM" id="CLU_940359_0_0_1"/>
<dbReference type="PANTHER" id="PTHR12891:SF0">
    <property type="entry name" value="MMS19 NUCLEOTIDE EXCISION REPAIR PROTEIN HOMOLOG"/>
    <property type="match status" value="1"/>
</dbReference>
<comment type="subcellular location">
    <subcellularLocation>
        <location evidence="2">Nucleus</location>
    </subcellularLocation>
</comment>